<comment type="caution">
    <text evidence="2">The sequence shown here is derived from an EMBL/GenBank/DDBJ whole genome shotgun (WGS) entry which is preliminary data.</text>
</comment>
<dbReference type="EMBL" id="VXIS01000140">
    <property type="protein sequence ID" value="KAA8901874.1"/>
    <property type="molecule type" value="Genomic_DNA"/>
</dbReference>
<dbReference type="OrthoDB" id="5390017at2759"/>
<accession>A0A5J5ERV1</accession>
<keyword evidence="3" id="KW-1185">Reference proteome</keyword>
<dbReference type="AlphaFoldDB" id="A0A5J5ERV1"/>
<dbReference type="Proteomes" id="UP000326924">
    <property type="component" value="Unassembled WGS sequence"/>
</dbReference>
<name>A0A5J5ERV1_9PEZI</name>
<protein>
    <submittedName>
        <fullName evidence="2">Uncharacterized protein</fullName>
    </submittedName>
</protein>
<evidence type="ECO:0000313" key="2">
    <source>
        <dbReference type="EMBL" id="KAA8901874.1"/>
    </source>
</evidence>
<feature type="region of interest" description="Disordered" evidence="1">
    <location>
        <begin position="1"/>
        <end position="50"/>
    </location>
</feature>
<sequence>MSLLSPLPLPTFPQPQSRKRRALDSPARPDVPRTLTQKRARPHSTPERPAWVLDHTNALHVSTRLSGVSAVEIYPSTSGTPATEISLFTELFNGAGGFTVLCFLGFGGEETLRAVGGVSTLLAALGARCYGVSLVPPNAECGLPILHDRHRSLTTRLGLLHPLGGGRTALDAVVVLDSESRARMVLPIGWGARPTQGGCVDEPGNRWENVVARLVRGVEWLRDEAEDEVEMVM</sequence>
<reference evidence="2 3" key="1">
    <citation type="submission" date="2019-09" db="EMBL/GenBank/DDBJ databases">
        <title>Draft genome of the ectomycorrhizal ascomycete Sphaerosporella brunnea.</title>
        <authorList>
            <consortium name="DOE Joint Genome Institute"/>
            <person name="Benucci G.M."/>
            <person name="Marozzi G."/>
            <person name="Antonielli L."/>
            <person name="Sanchez S."/>
            <person name="Marco P."/>
            <person name="Wang X."/>
            <person name="Falini L.B."/>
            <person name="Barry K."/>
            <person name="Haridas S."/>
            <person name="Lipzen A."/>
            <person name="Labutti K."/>
            <person name="Grigoriev I.V."/>
            <person name="Murat C."/>
            <person name="Martin F."/>
            <person name="Albertini E."/>
            <person name="Donnini D."/>
            <person name="Bonito G."/>
        </authorList>
    </citation>
    <scope>NUCLEOTIDE SEQUENCE [LARGE SCALE GENOMIC DNA]</scope>
    <source>
        <strain evidence="2 3">Sb_GMNB300</strain>
    </source>
</reference>
<dbReference type="InParanoid" id="A0A5J5ERV1"/>
<proteinExistence type="predicted"/>
<gene>
    <name evidence="2" type="ORF">FN846DRAFT_106206</name>
</gene>
<organism evidence="2 3">
    <name type="scientific">Sphaerosporella brunnea</name>
    <dbReference type="NCBI Taxonomy" id="1250544"/>
    <lineage>
        <taxon>Eukaryota</taxon>
        <taxon>Fungi</taxon>
        <taxon>Dikarya</taxon>
        <taxon>Ascomycota</taxon>
        <taxon>Pezizomycotina</taxon>
        <taxon>Pezizomycetes</taxon>
        <taxon>Pezizales</taxon>
        <taxon>Pyronemataceae</taxon>
        <taxon>Sphaerosporella</taxon>
    </lineage>
</organism>
<evidence type="ECO:0000313" key="3">
    <source>
        <dbReference type="Proteomes" id="UP000326924"/>
    </source>
</evidence>
<evidence type="ECO:0000256" key="1">
    <source>
        <dbReference type="SAM" id="MobiDB-lite"/>
    </source>
</evidence>